<dbReference type="InterPro" id="IPR014784">
    <property type="entry name" value="Cu2_ascorb_mOase-like_C"/>
</dbReference>
<dbReference type="Gene3D" id="2.60.120.230">
    <property type="match status" value="1"/>
</dbReference>
<dbReference type="PANTHER" id="PTHR10157:SF23">
    <property type="entry name" value="MOXD1 HOMOLOG 1"/>
    <property type="match status" value="1"/>
</dbReference>
<organism evidence="3 4">
    <name type="scientific">Aplysia californica</name>
    <name type="common">California sea hare</name>
    <dbReference type="NCBI Taxonomy" id="6500"/>
    <lineage>
        <taxon>Eukaryota</taxon>
        <taxon>Metazoa</taxon>
        <taxon>Spiralia</taxon>
        <taxon>Lophotrochozoa</taxon>
        <taxon>Mollusca</taxon>
        <taxon>Gastropoda</taxon>
        <taxon>Heterobranchia</taxon>
        <taxon>Euthyneura</taxon>
        <taxon>Tectipleura</taxon>
        <taxon>Aplysiida</taxon>
        <taxon>Aplysioidea</taxon>
        <taxon>Aplysiidae</taxon>
        <taxon>Aplysia</taxon>
    </lineage>
</organism>
<name>A0ABM1VPM8_APLCA</name>
<keyword evidence="3" id="KW-1185">Reference proteome</keyword>
<reference evidence="4" key="1">
    <citation type="submission" date="2025-08" db="UniProtKB">
        <authorList>
            <consortium name="RefSeq"/>
        </authorList>
    </citation>
    <scope>IDENTIFICATION</scope>
</reference>
<dbReference type="InterPro" id="IPR036939">
    <property type="entry name" value="Cu2_ascorb_mOase_N_sf"/>
</dbReference>
<evidence type="ECO:0000313" key="4">
    <source>
        <dbReference type="RefSeq" id="XP_035824370.1"/>
    </source>
</evidence>
<dbReference type="Gene3D" id="2.60.120.310">
    <property type="entry name" value="Copper type II, ascorbate-dependent monooxygenase, N-terminal domain"/>
    <property type="match status" value="1"/>
</dbReference>
<sequence length="361" mass="40739">MKYDGGFIFSFNRLRSSVIFIGKMRWTQSLLTSYCLLVTSWVSGERLGTPIKNNPAASVTSAPPVIDPNKPASSRKFLFHSQLDENYDLFWDFNDTHITFETLVKTNGYIGFGISDSGSMFPSDVIIGWVKDGHNHFSDRHANGHFMPAKDTVQHWLLLGGMEQGQYTRLTFVRPLDSCDSQDKPIKAFDYPLIAGQSMGTAGDPGYFKMETHYDNPDMRADFVDNSGIRIFLTQQLRTHDAGVLEVGVNVDPYQIVPPNNPSFLSTGHCHPNCLSEGLGGQEIRVFSNLLHAHLIGVKLRTRHFRNGVELQPIGEDNNYDFNFQEQRYLPQERVVKAGDYLVTECVYDSRGRAGLTLCRR</sequence>
<dbReference type="PANTHER" id="PTHR10157">
    <property type="entry name" value="DOPAMINE BETA HYDROXYLASE RELATED"/>
    <property type="match status" value="1"/>
</dbReference>
<dbReference type="SMART" id="SM00664">
    <property type="entry name" value="DoH"/>
    <property type="match status" value="1"/>
</dbReference>
<gene>
    <name evidence="4" type="primary">LOC106011129</name>
</gene>
<protein>
    <submittedName>
        <fullName evidence="4">DBH-like monooxygenase protein 1 homolog</fullName>
    </submittedName>
</protein>
<keyword evidence="1" id="KW-1015">Disulfide bond</keyword>
<dbReference type="Pfam" id="PF03351">
    <property type="entry name" value="DOMON"/>
    <property type="match status" value="1"/>
</dbReference>
<dbReference type="SUPFAM" id="SSF49344">
    <property type="entry name" value="CBD9-like"/>
    <property type="match status" value="1"/>
</dbReference>
<dbReference type="GeneID" id="106011129"/>
<dbReference type="InterPro" id="IPR008977">
    <property type="entry name" value="PHM/PNGase_F_dom_sf"/>
</dbReference>
<dbReference type="InterPro" id="IPR000945">
    <property type="entry name" value="DBH-like"/>
</dbReference>
<dbReference type="RefSeq" id="XP_035824370.1">
    <property type="nucleotide sequence ID" value="XM_035968477.1"/>
</dbReference>
<dbReference type="PROSITE" id="PS50836">
    <property type="entry name" value="DOMON"/>
    <property type="match status" value="1"/>
</dbReference>
<feature type="domain" description="DOMON" evidence="2">
    <location>
        <begin position="85"/>
        <end position="198"/>
    </location>
</feature>
<evidence type="ECO:0000256" key="1">
    <source>
        <dbReference type="ARBA" id="ARBA00023157"/>
    </source>
</evidence>
<evidence type="ECO:0000259" key="2">
    <source>
        <dbReference type="PROSITE" id="PS50836"/>
    </source>
</evidence>
<proteinExistence type="predicted"/>
<dbReference type="InterPro" id="IPR024548">
    <property type="entry name" value="Cu2_monoox_C"/>
</dbReference>
<dbReference type="CDD" id="cd09631">
    <property type="entry name" value="DOMON_DOH"/>
    <property type="match status" value="1"/>
</dbReference>
<dbReference type="InterPro" id="IPR005018">
    <property type="entry name" value="DOMON_domain"/>
</dbReference>
<evidence type="ECO:0000313" key="3">
    <source>
        <dbReference type="Proteomes" id="UP000694888"/>
    </source>
</evidence>
<dbReference type="InterPro" id="IPR045266">
    <property type="entry name" value="DOH_DOMON"/>
</dbReference>
<accession>A0ABM1VPM8</accession>
<dbReference type="Proteomes" id="UP000694888">
    <property type="component" value="Unplaced"/>
</dbReference>
<dbReference type="Pfam" id="PF03712">
    <property type="entry name" value="Cu2_monoox_C"/>
    <property type="match status" value="1"/>
</dbReference>
<dbReference type="SUPFAM" id="SSF49742">
    <property type="entry name" value="PHM/PNGase F"/>
    <property type="match status" value="2"/>
</dbReference>